<evidence type="ECO:0000313" key="2">
    <source>
        <dbReference type="EMBL" id="RDB57436.1"/>
    </source>
</evidence>
<evidence type="ECO:0000256" key="1">
    <source>
        <dbReference type="SAM" id="MobiDB-lite"/>
    </source>
</evidence>
<dbReference type="Gene3D" id="1.10.10.10">
    <property type="entry name" value="Winged helix-like DNA-binding domain superfamily/Winged helix DNA-binding domain"/>
    <property type="match status" value="1"/>
</dbReference>
<dbReference type="InterPro" id="IPR036388">
    <property type="entry name" value="WH-like_DNA-bd_sf"/>
</dbReference>
<sequence length="470" mass="51356">MGSAKRHDASVQSADPTRDELDETFEILDRDGAVVVFGGDLMERGFGIVSAKATEDTRLSSSAKGVYAYFCAHAGAGTHSLFPSVDTICTHLAMSRNTYYRHRRTLVECGYISVHQGRAQGRGRYLSNRYVVNAEIPEERRFVPVDNSKSADAAAVENSLGEDAENEVINNPQDSPCTKNWYTGDQTNVSLQLDSPCTNFWYTGPTGKTISPCTNFCDTNKDVVIDVSERGRAGALPSVENSAVSKAAGDSVTVVKVASEAGLGLETEVSVSNAEVLALMRMSIGKAEVFADVAEAYARVLADGWTLPRIGRAYDTYRREYAASHTDGRYIMSLPKFLAAGNGLRFYDLRADLVDSGAVAAAEEKAAPSKAPTREQVRNYVHEKGYDAPDPDNPAYRVIDPDEFFDYYEATGWVRAGGVPIVRWKNVVNTWRRKPAPRSARKFGPSGPKRAMSVAERVAADSDFSEFNDD</sequence>
<dbReference type="RefSeq" id="WP_035585811.1">
    <property type="nucleotide sequence ID" value="NZ_DBFBEK010000009.1"/>
</dbReference>
<organism evidence="2 3">
    <name type="scientific">Senegalimassilia anaerobia</name>
    <dbReference type="NCBI Taxonomy" id="1473216"/>
    <lineage>
        <taxon>Bacteria</taxon>
        <taxon>Bacillati</taxon>
        <taxon>Actinomycetota</taxon>
        <taxon>Coriobacteriia</taxon>
        <taxon>Coriobacteriales</taxon>
        <taxon>Coriobacteriaceae</taxon>
        <taxon>Senegalimassilia</taxon>
    </lineage>
</organism>
<protein>
    <submittedName>
        <fullName evidence="2">Helix-turn-helix domain-containing protein</fullName>
    </submittedName>
</protein>
<evidence type="ECO:0000313" key="3">
    <source>
        <dbReference type="Proteomes" id="UP000253792"/>
    </source>
</evidence>
<gene>
    <name evidence="2" type="ORF">C1880_01015</name>
</gene>
<name>A0A369LGU3_9ACTN</name>
<comment type="caution">
    <text evidence="2">The sequence shown here is derived from an EMBL/GenBank/DDBJ whole genome shotgun (WGS) entry which is preliminary data.</text>
</comment>
<reference evidence="2 3" key="1">
    <citation type="journal article" date="2018" name="Elife">
        <title>Discovery and characterization of a prevalent human gut bacterial enzyme sufficient for the inactivation of a family of plant toxins.</title>
        <authorList>
            <person name="Koppel N."/>
            <person name="Bisanz J.E."/>
            <person name="Pandelia M.E."/>
            <person name="Turnbaugh P.J."/>
            <person name="Balskus E.P."/>
        </authorList>
    </citation>
    <scope>NUCLEOTIDE SEQUENCE [LARGE SCALE GENOMIC DNA]</scope>
    <source>
        <strain evidence="3">anaerobia AP69FAA</strain>
    </source>
</reference>
<dbReference type="Proteomes" id="UP000253792">
    <property type="component" value="Unassembled WGS sequence"/>
</dbReference>
<accession>A0A369LGU3</accession>
<feature type="region of interest" description="Disordered" evidence="1">
    <location>
        <begin position="434"/>
        <end position="454"/>
    </location>
</feature>
<dbReference type="AlphaFoldDB" id="A0A369LGU3"/>
<keyword evidence="3" id="KW-1185">Reference proteome</keyword>
<dbReference type="Pfam" id="PF13730">
    <property type="entry name" value="HTH_36"/>
    <property type="match status" value="1"/>
</dbReference>
<proteinExistence type="predicted"/>
<dbReference type="EMBL" id="PPTP01000001">
    <property type="protein sequence ID" value="RDB57436.1"/>
    <property type="molecule type" value="Genomic_DNA"/>
</dbReference>
<dbReference type="OrthoDB" id="1807191at2"/>